<dbReference type="Pfam" id="PF00098">
    <property type="entry name" value="zf-CCHC"/>
    <property type="match status" value="1"/>
</dbReference>
<dbReference type="Proteomes" id="UP000008281">
    <property type="component" value="Unassembled WGS sequence"/>
</dbReference>
<feature type="compositionally biased region" description="Polar residues" evidence="10">
    <location>
        <begin position="580"/>
        <end position="591"/>
    </location>
</feature>
<dbReference type="GO" id="GO:0003676">
    <property type="term" value="F:nucleic acid binding"/>
    <property type="evidence" value="ECO:0007669"/>
    <property type="project" value="InterPro"/>
</dbReference>
<dbReference type="CDD" id="cd09274">
    <property type="entry name" value="RNase_HI_RT_Ty3"/>
    <property type="match status" value="1"/>
</dbReference>
<dbReference type="OrthoDB" id="5920491at2759"/>
<evidence type="ECO:0000259" key="12">
    <source>
        <dbReference type="PROSITE" id="PS50878"/>
    </source>
</evidence>
<keyword evidence="6" id="KW-0378">Hydrolase</keyword>
<dbReference type="InterPro" id="IPR001878">
    <property type="entry name" value="Znf_CCHC"/>
</dbReference>
<dbReference type="PROSITE" id="PS50878">
    <property type="entry name" value="RT_POL"/>
    <property type="match status" value="1"/>
</dbReference>
<feature type="region of interest" description="Disordered" evidence="10">
    <location>
        <begin position="548"/>
        <end position="609"/>
    </location>
</feature>
<accession>E3MVZ0</accession>
<dbReference type="InterPro" id="IPR021109">
    <property type="entry name" value="Peptidase_aspartic_dom_sf"/>
</dbReference>
<dbReference type="CDD" id="cd00303">
    <property type="entry name" value="retropepsin_like"/>
    <property type="match status" value="1"/>
</dbReference>
<dbReference type="GO" id="GO:0003964">
    <property type="term" value="F:RNA-directed DNA polymerase activity"/>
    <property type="evidence" value="ECO:0007669"/>
    <property type="project" value="UniProtKB-KW"/>
</dbReference>
<evidence type="ECO:0000256" key="3">
    <source>
        <dbReference type="ARBA" id="ARBA00022695"/>
    </source>
</evidence>
<evidence type="ECO:0000256" key="4">
    <source>
        <dbReference type="ARBA" id="ARBA00022722"/>
    </source>
</evidence>
<dbReference type="FunFam" id="3.30.70.270:FF:000020">
    <property type="entry name" value="Transposon Tf2-6 polyprotein-like Protein"/>
    <property type="match status" value="1"/>
</dbReference>
<dbReference type="Gene3D" id="2.40.70.10">
    <property type="entry name" value="Acid Proteases"/>
    <property type="match status" value="1"/>
</dbReference>
<evidence type="ECO:0000256" key="1">
    <source>
        <dbReference type="ARBA" id="ARBA00012493"/>
    </source>
</evidence>
<evidence type="ECO:0000313" key="13">
    <source>
        <dbReference type="EMBL" id="EFP10337.1"/>
    </source>
</evidence>
<dbReference type="HOGENOM" id="CLU_000720_0_0_1"/>
<dbReference type="Gene3D" id="3.30.70.270">
    <property type="match status" value="2"/>
</dbReference>
<dbReference type="PROSITE" id="PS50158">
    <property type="entry name" value="ZF_CCHC"/>
    <property type="match status" value="1"/>
</dbReference>
<evidence type="ECO:0000256" key="5">
    <source>
        <dbReference type="ARBA" id="ARBA00022759"/>
    </source>
</evidence>
<dbReference type="GO" id="GO:0008270">
    <property type="term" value="F:zinc ion binding"/>
    <property type="evidence" value="ECO:0007669"/>
    <property type="project" value="UniProtKB-KW"/>
</dbReference>
<keyword evidence="7" id="KW-0695">RNA-directed DNA polymerase</keyword>
<evidence type="ECO:0000256" key="7">
    <source>
        <dbReference type="ARBA" id="ARBA00022918"/>
    </source>
</evidence>
<keyword evidence="9" id="KW-0175">Coiled coil</keyword>
<dbReference type="PANTHER" id="PTHR37984:SF5">
    <property type="entry name" value="PROTEIN NYNRIN-LIKE"/>
    <property type="match status" value="1"/>
</dbReference>
<keyword evidence="5" id="KW-0255">Endonuclease</keyword>
<feature type="coiled-coil region" evidence="9">
    <location>
        <begin position="186"/>
        <end position="248"/>
    </location>
</feature>
<dbReference type="EC" id="2.7.7.49" evidence="1"/>
<evidence type="ECO:0000256" key="2">
    <source>
        <dbReference type="ARBA" id="ARBA00022679"/>
    </source>
</evidence>
<dbReference type="EMBL" id="DS268484">
    <property type="protein sequence ID" value="EFP10337.1"/>
    <property type="molecule type" value="Genomic_DNA"/>
</dbReference>
<dbReference type="InterPro" id="IPR036875">
    <property type="entry name" value="Znf_CCHC_sf"/>
</dbReference>
<evidence type="ECO:0000256" key="10">
    <source>
        <dbReference type="SAM" id="MobiDB-lite"/>
    </source>
</evidence>
<dbReference type="SMART" id="SM00343">
    <property type="entry name" value="ZnF_C2HC"/>
    <property type="match status" value="1"/>
</dbReference>
<keyword evidence="8" id="KW-0479">Metal-binding</keyword>
<keyword evidence="2" id="KW-0808">Transferase</keyword>
<dbReference type="PANTHER" id="PTHR37984">
    <property type="entry name" value="PROTEIN CBG26694"/>
    <property type="match status" value="1"/>
</dbReference>
<dbReference type="Pfam" id="PF00078">
    <property type="entry name" value="RVT_1"/>
    <property type="match status" value="1"/>
</dbReference>
<dbReference type="GO" id="GO:0016787">
    <property type="term" value="F:hydrolase activity"/>
    <property type="evidence" value="ECO:0007669"/>
    <property type="project" value="UniProtKB-KW"/>
</dbReference>
<dbReference type="GO" id="GO:0005737">
    <property type="term" value="C:cytoplasm"/>
    <property type="evidence" value="ECO:0007669"/>
    <property type="project" value="UniProtKB-ARBA"/>
</dbReference>
<keyword evidence="4" id="KW-0540">Nuclease</keyword>
<feature type="domain" description="Reverse transcriptase" evidence="12">
    <location>
        <begin position="1030"/>
        <end position="1209"/>
    </location>
</feature>
<evidence type="ECO:0000313" key="14">
    <source>
        <dbReference type="Proteomes" id="UP000008281"/>
    </source>
</evidence>
<dbReference type="InParanoid" id="E3MVZ0"/>
<dbReference type="FunFam" id="3.10.20.370:FF:000001">
    <property type="entry name" value="Retrovirus-related Pol polyprotein from transposon 17.6-like protein"/>
    <property type="match status" value="1"/>
</dbReference>
<gene>
    <name evidence="13" type="ORF">CRE_23634</name>
</gene>
<evidence type="ECO:0000256" key="8">
    <source>
        <dbReference type="PROSITE-ProRule" id="PRU00047"/>
    </source>
</evidence>
<dbReference type="CDD" id="cd01647">
    <property type="entry name" value="RT_LTR"/>
    <property type="match status" value="1"/>
</dbReference>
<feature type="compositionally biased region" description="Low complexity" evidence="10">
    <location>
        <begin position="139"/>
        <end position="148"/>
    </location>
</feature>
<dbReference type="GO" id="GO:0004519">
    <property type="term" value="F:endonuclease activity"/>
    <property type="evidence" value="ECO:0007669"/>
    <property type="project" value="UniProtKB-KW"/>
</dbReference>
<feature type="region of interest" description="Disordered" evidence="10">
    <location>
        <begin position="125"/>
        <end position="155"/>
    </location>
</feature>
<dbReference type="SUPFAM" id="SSF57756">
    <property type="entry name" value="Retrovirus zinc finger-like domains"/>
    <property type="match status" value="1"/>
</dbReference>
<dbReference type="Gene3D" id="3.10.10.10">
    <property type="entry name" value="HIV Type 1 Reverse Transcriptase, subunit A, domain 1"/>
    <property type="match status" value="1"/>
</dbReference>
<dbReference type="Pfam" id="PF17917">
    <property type="entry name" value="RT_RNaseH"/>
    <property type="match status" value="1"/>
</dbReference>
<feature type="region of interest" description="Disordered" evidence="10">
    <location>
        <begin position="1"/>
        <end position="26"/>
    </location>
</feature>
<dbReference type="InterPro" id="IPR000477">
    <property type="entry name" value="RT_dom"/>
</dbReference>
<dbReference type="InterPro" id="IPR043502">
    <property type="entry name" value="DNA/RNA_pol_sf"/>
</dbReference>
<keyword evidence="14" id="KW-1185">Reference proteome</keyword>
<proteinExistence type="predicted"/>
<name>E3MVZ0_CAERE</name>
<dbReference type="STRING" id="31234.E3MVZ0"/>
<evidence type="ECO:0000256" key="6">
    <source>
        <dbReference type="ARBA" id="ARBA00022801"/>
    </source>
</evidence>
<evidence type="ECO:0000256" key="9">
    <source>
        <dbReference type="SAM" id="Coils"/>
    </source>
</evidence>
<reference evidence="13" key="1">
    <citation type="submission" date="2007-07" db="EMBL/GenBank/DDBJ databases">
        <title>PCAP assembly of the Caenorhabditis remanei genome.</title>
        <authorList>
            <consortium name="The Caenorhabditis remanei Sequencing Consortium"/>
            <person name="Wilson R.K."/>
        </authorList>
    </citation>
    <scope>NUCLEOTIDE SEQUENCE [LARGE SCALE GENOMIC DNA]</scope>
    <source>
        <strain evidence="13">PB4641</strain>
    </source>
</reference>
<feature type="compositionally biased region" description="Low complexity" evidence="10">
    <location>
        <begin position="555"/>
        <end position="579"/>
    </location>
</feature>
<evidence type="ECO:0000259" key="11">
    <source>
        <dbReference type="PROSITE" id="PS50158"/>
    </source>
</evidence>
<keyword evidence="3" id="KW-0548">Nucleotidyltransferase</keyword>
<dbReference type="InterPro" id="IPR041373">
    <property type="entry name" value="RT_RNaseH"/>
</dbReference>
<sequence length="1538" mass="175769">MADIEEEEANRVAEEGRIRQEEANRLAEEERIRRENELLAEEPMDEGDEDKRVQEVRLAEIEKVINETCIDIKNQTKFSTKQCRVLLSPLIGKILEVEEQFRGKKKESEFWENTNVKLNKTVLSLQDELERKSPPQPSTPLEEPPTTSVLSGQSIQGNEERWKLVSLLEVNEIHNEEALNELFGKIEQLGNELSTHKELLQKAREQSDRSKEEYFQAKQQIVMLQLKLKAEEEKSEKLKKENDTVAANNQSNNLTRYGEQRQSITEKNNNIVQTTGRHSMFATSTPQHGMHRQGEANGKVGESRENARFYNADTSEIIDTITRQESRDSGGNWNQKIVEQDAQRSMIVHDGHEMPNMNMQWRMTQALPDPPVFSAGKNSVNAETFERAFYMKYRFFDIEAQKSFLETRFLAGNALTVYKGLPESDKYSVSRILDAIKRRLSQSEPEESRRAKSKFQGLKLQKEQSIQSFCLQMDEIVRVGYKGVPEHQISSMKTTKLLDEMKEHSIFDVSLQILGSQLRKCPEMEQYELCREEATRFDEEWRSGKAKLNEKKVNRQQSNQNFSNQQSNYSNQNTSYSRNKQTVGNDETSQNWRERSQGKFVPTNNAGGNNVVNKSVGFSECSECRLTGCHDPKCSRAPGSSTPRKSNPVVCFRCNEQGHIAPNCPQKNAQQLNSQGDMAKVQTLDKKECLEMPEAEKSKQNKNSRTPVRIEQGRIGSAEVNFVIDSGACISVISENTWEEVVEKNGGKEWEKEAILKNPEKIDVYAANNTPMNLLYQVKVETSLHSRTRDLKFYVTDIDRDTVILGIDQFELLGIQMSFQKKPRDIRMVRQVKIPPGSEKIVEVSVEGTIRKDKSLCLITPMVSCLAPAIYQIRKSGKARVQMSNLGKKSIFLKKGELVASGEVEGFDVIEENEENMKLLEEFVERSKLLEQDMETINLIETNVNSGERWDILCEQLKKTCAKCEEEEDVWKVIKDYQHIFATDDTELGRTNVVECEIELTEGAQPVRQKARPIPLAIRGEIRKMIQKMLSQRVIRESKSPWASPVVLVKKKDGSVRMCIDYRKVNLLIKYNAHPLPNIETTLLSLAGKKVFTTFDLLAGYWQLPLKEESKEITAFAIGSELFEWNVLPFGLATSPAIFQAAMECVVGDLLGTCVFVYVDDLLIASENMKEHAIHVQTILERIEKSGMKLKASKCWIAREEVDYLGHMITPEGVKTEEAKVDKMKKFARPEDVKQLQSFLGLVGYYRNFIMSYSKIAYPLNFLTSKKNAWVWGTEQENAFVQLKSSVCSAPVLRQPDPETAISGARPYLIYTDASRQGVGAVLAQEANDGEQHPIAFASKSLTSAETRYHITDLEALAMMFALRRFRTIIYGSQVIVFTDHKPLISLMRGSRLADRLMRWSIELIEFNPKIVYVKGKANVVADALSRGGCPLIDPDDMETGDMPNIIGEVKMIKEGNKFDTSEWLGKLRKEEGWSEVIEKLENGEKTGSVKFPGIRKGIWLDNYMIIGRSLRNTEDENYFFFFFYLFIYLKDFHHLYK</sequence>
<keyword evidence="8" id="KW-0862">Zinc</keyword>
<dbReference type="InterPro" id="IPR043128">
    <property type="entry name" value="Rev_trsase/Diguanyl_cyclase"/>
</dbReference>
<protein>
    <recommendedName>
        <fullName evidence="1">RNA-directed DNA polymerase</fullName>
        <ecNumber evidence="1">2.7.7.49</ecNumber>
    </recommendedName>
</protein>
<dbReference type="GO" id="GO:0019899">
    <property type="term" value="F:enzyme binding"/>
    <property type="evidence" value="ECO:0007669"/>
    <property type="project" value="UniProtKB-ARBA"/>
</dbReference>
<dbReference type="Gene3D" id="4.10.60.10">
    <property type="entry name" value="Zinc finger, CCHC-type"/>
    <property type="match status" value="1"/>
</dbReference>
<dbReference type="eggNOG" id="ENOG502QT1S">
    <property type="taxonomic scope" value="Eukaryota"/>
</dbReference>
<keyword evidence="8" id="KW-0863">Zinc-finger</keyword>
<dbReference type="InterPro" id="IPR050951">
    <property type="entry name" value="Retrovirus_Pol_polyprotein"/>
</dbReference>
<feature type="compositionally biased region" description="Basic and acidic residues" evidence="10">
    <location>
        <begin position="9"/>
        <end position="26"/>
    </location>
</feature>
<dbReference type="Gene3D" id="3.10.20.370">
    <property type="match status" value="1"/>
</dbReference>
<dbReference type="SUPFAM" id="SSF56672">
    <property type="entry name" value="DNA/RNA polymerases"/>
    <property type="match status" value="1"/>
</dbReference>
<feature type="domain" description="CCHC-type" evidence="11">
    <location>
        <begin position="651"/>
        <end position="666"/>
    </location>
</feature>
<organism evidence="14">
    <name type="scientific">Caenorhabditis remanei</name>
    <name type="common">Caenorhabditis vulgaris</name>
    <dbReference type="NCBI Taxonomy" id="31234"/>
    <lineage>
        <taxon>Eukaryota</taxon>
        <taxon>Metazoa</taxon>
        <taxon>Ecdysozoa</taxon>
        <taxon>Nematoda</taxon>
        <taxon>Chromadorea</taxon>
        <taxon>Rhabditida</taxon>
        <taxon>Rhabditina</taxon>
        <taxon>Rhabditomorpha</taxon>
        <taxon>Rhabditoidea</taxon>
        <taxon>Rhabditidae</taxon>
        <taxon>Peloderinae</taxon>
        <taxon>Caenorhabditis</taxon>
    </lineage>
</organism>